<dbReference type="KEGG" id="spu:105443951"/>
<feature type="disulfide bond" evidence="5">
    <location>
        <begin position="224"/>
        <end position="251"/>
    </location>
</feature>
<keyword evidence="1 5" id="KW-0768">Sushi</keyword>
<keyword evidence="4 5" id="KW-1015">Disulfide bond</keyword>
<reference evidence="9" key="1">
    <citation type="submission" date="2015-02" db="EMBL/GenBank/DDBJ databases">
        <title>Genome sequencing for Strongylocentrotus purpuratus.</title>
        <authorList>
            <person name="Murali S."/>
            <person name="Liu Y."/>
            <person name="Vee V."/>
            <person name="English A."/>
            <person name="Wang M."/>
            <person name="Skinner E."/>
            <person name="Han Y."/>
            <person name="Muzny D.M."/>
            <person name="Worley K.C."/>
            <person name="Gibbs R.A."/>
        </authorList>
    </citation>
    <scope>NUCLEOTIDE SEQUENCE</scope>
</reference>
<feature type="domain" description="Sushi" evidence="7">
    <location>
        <begin position="134"/>
        <end position="194"/>
    </location>
</feature>
<dbReference type="PROSITE" id="PS00615">
    <property type="entry name" value="C_TYPE_LECTIN_1"/>
    <property type="match status" value="1"/>
</dbReference>
<dbReference type="CDD" id="cd00033">
    <property type="entry name" value="CCP"/>
    <property type="match status" value="2"/>
</dbReference>
<accession>A0A7M7NA10</accession>
<feature type="disulfide bond" evidence="5">
    <location>
        <begin position="165"/>
        <end position="192"/>
    </location>
</feature>
<evidence type="ECO:0000259" key="7">
    <source>
        <dbReference type="PROSITE" id="PS50923"/>
    </source>
</evidence>
<dbReference type="SUPFAM" id="SSF57535">
    <property type="entry name" value="Complement control module/SCR domain"/>
    <property type="match status" value="2"/>
</dbReference>
<dbReference type="Proteomes" id="UP000007110">
    <property type="component" value="Unassembled WGS sequence"/>
</dbReference>
<protein>
    <submittedName>
        <fullName evidence="8">Uncharacterized protein</fullName>
    </submittedName>
</protein>
<dbReference type="EnsemblMetazoa" id="XM_030977541">
    <property type="protein sequence ID" value="XP_030833401"/>
    <property type="gene ID" value="LOC105443951"/>
</dbReference>
<proteinExistence type="predicted"/>
<dbReference type="SUPFAM" id="SSF56436">
    <property type="entry name" value="C-type lectin-like"/>
    <property type="match status" value="1"/>
</dbReference>
<dbReference type="PANTHER" id="PTHR45656:SF4">
    <property type="entry name" value="PROTEIN CBR-CLEC-78"/>
    <property type="match status" value="1"/>
</dbReference>
<reference evidence="8" key="2">
    <citation type="submission" date="2021-01" db="UniProtKB">
        <authorList>
            <consortium name="EnsemblMetazoa"/>
        </authorList>
    </citation>
    <scope>IDENTIFICATION</scope>
</reference>
<dbReference type="Gene3D" id="3.10.100.10">
    <property type="entry name" value="Mannose-Binding Protein A, subunit A"/>
    <property type="match status" value="1"/>
</dbReference>
<evidence type="ECO:0000313" key="8">
    <source>
        <dbReference type="EnsemblMetazoa" id="XP_030833401"/>
    </source>
</evidence>
<dbReference type="OrthoDB" id="5804959at2759"/>
<dbReference type="InterPro" id="IPR001304">
    <property type="entry name" value="C-type_lectin-like"/>
</dbReference>
<feature type="disulfide bond" evidence="5">
    <location>
        <begin position="136"/>
        <end position="179"/>
    </location>
</feature>
<dbReference type="InterPro" id="IPR016186">
    <property type="entry name" value="C-type_lectin-like/link_sf"/>
</dbReference>
<dbReference type="InterPro" id="IPR035976">
    <property type="entry name" value="Sushi/SCR/CCP_sf"/>
</dbReference>
<dbReference type="AlphaFoldDB" id="A0A7M7NA10"/>
<dbReference type="SMART" id="SM00034">
    <property type="entry name" value="CLECT"/>
    <property type="match status" value="1"/>
</dbReference>
<dbReference type="InParanoid" id="A0A7M7NA10"/>
<evidence type="ECO:0000256" key="5">
    <source>
        <dbReference type="PROSITE-ProRule" id="PRU00302"/>
    </source>
</evidence>
<dbReference type="Pfam" id="PF00084">
    <property type="entry name" value="Sushi"/>
    <property type="match status" value="2"/>
</dbReference>
<dbReference type="RefSeq" id="XP_030833401.1">
    <property type="nucleotide sequence ID" value="XM_030977541.1"/>
</dbReference>
<dbReference type="FunFam" id="2.10.70.10:FF:000014">
    <property type="entry name" value="Membrane cofactor protein"/>
    <property type="match status" value="1"/>
</dbReference>
<dbReference type="SMART" id="SM00032">
    <property type="entry name" value="CCP"/>
    <property type="match status" value="2"/>
</dbReference>
<evidence type="ECO:0000259" key="6">
    <source>
        <dbReference type="PROSITE" id="PS50041"/>
    </source>
</evidence>
<dbReference type="PANTHER" id="PTHR45656">
    <property type="entry name" value="PROTEIN CBR-CLEC-78"/>
    <property type="match status" value="1"/>
</dbReference>
<dbReference type="InterPro" id="IPR016187">
    <property type="entry name" value="CTDL_fold"/>
</dbReference>
<keyword evidence="9" id="KW-1185">Reference proteome</keyword>
<keyword evidence="2" id="KW-0732">Signal</keyword>
<feature type="domain" description="Sushi" evidence="7">
    <location>
        <begin position="195"/>
        <end position="253"/>
    </location>
</feature>
<evidence type="ECO:0000256" key="2">
    <source>
        <dbReference type="ARBA" id="ARBA00022729"/>
    </source>
</evidence>
<comment type="caution">
    <text evidence="5">Lacks conserved residue(s) required for the propagation of feature annotation.</text>
</comment>
<dbReference type="PROSITE" id="PS50923">
    <property type="entry name" value="SUSHI"/>
    <property type="match status" value="2"/>
</dbReference>
<dbReference type="Gene3D" id="2.10.70.10">
    <property type="entry name" value="Complement Module, domain 1"/>
    <property type="match status" value="2"/>
</dbReference>
<organism evidence="8 9">
    <name type="scientific">Strongylocentrotus purpuratus</name>
    <name type="common">Purple sea urchin</name>
    <dbReference type="NCBI Taxonomy" id="7668"/>
    <lineage>
        <taxon>Eukaryota</taxon>
        <taxon>Metazoa</taxon>
        <taxon>Echinodermata</taxon>
        <taxon>Eleutherozoa</taxon>
        <taxon>Echinozoa</taxon>
        <taxon>Echinoidea</taxon>
        <taxon>Euechinoidea</taxon>
        <taxon>Echinacea</taxon>
        <taxon>Camarodonta</taxon>
        <taxon>Echinidea</taxon>
        <taxon>Strongylocentrotidae</taxon>
        <taxon>Strongylocentrotus</taxon>
    </lineage>
</organism>
<dbReference type="InterPro" id="IPR051277">
    <property type="entry name" value="SEZ6_CSMD_C4BPB_Regulators"/>
</dbReference>
<sequence>MVLEYMTTCFQFLDAPMSCANGARECERRGGFLAEIIDESTNALLVDQALFLRNNKFVGEDTAWLIGGYDDDNNERSWYWSDKTRMIFEAWQAIQPSQNGHDCVEMRFENGYQYEWNDRPCSEGRRALCQIGIPACGDPGEPLHGNRLPDDRTTYSVNATLHFSCQEGYTLSGESVLRCMNNGAWNHQRPSCEAVECVNWPQGVALASTMTQGSVYQEIAVYTCQDGYIPDNEPISFCQHTGTWSTPNFTCSAPNLDLPMP</sequence>
<dbReference type="PROSITE" id="PS50041">
    <property type="entry name" value="C_TYPE_LECTIN_2"/>
    <property type="match status" value="1"/>
</dbReference>
<keyword evidence="3" id="KW-0677">Repeat</keyword>
<evidence type="ECO:0000256" key="3">
    <source>
        <dbReference type="ARBA" id="ARBA00022737"/>
    </source>
</evidence>
<dbReference type="GeneID" id="105443951"/>
<feature type="domain" description="C-type lectin" evidence="6">
    <location>
        <begin position="5"/>
        <end position="130"/>
    </location>
</feature>
<dbReference type="CDD" id="cd00037">
    <property type="entry name" value="CLECT"/>
    <property type="match status" value="1"/>
</dbReference>
<evidence type="ECO:0000256" key="4">
    <source>
        <dbReference type="ARBA" id="ARBA00023157"/>
    </source>
</evidence>
<name>A0A7M7NA10_STRPU</name>
<evidence type="ECO:0000256" key="1">
    <source>
        <dbReference type="ARBA" id="ARBA00022659"/>
    </source>
</evidence>
<dbReference type="Pfam" id="PF00059">
    <property type="entry name" value="Lectin_C"/>
    <property type="match status" value="1"/>
</dbReference>
<dbReference type="InterPro" id="IPR000436">
    <property type="entry name" value="Sushi_SCR_CCP_dom"/>
</dbReference>
<evidence type="ECO:0000313" key="9">
    <source>
        <dbReference type="Proteomes" id="UP000007110"/>
    </source>
</evidence>
<dbReference type="InterPro" id="IPR018378">
    <property type="entry name" value="C-type_lectin_CS"/>
</dbReference>